<dbReference type="Gene3D" id="3.40.30.10">
    <property type="entry name" value="Glutaredoxin"/>
    <property type="match status" value="1"/>
</dbReference>
<keyword evidence="4" id="KW-0808">Transferase</keyword>
<evidence type="ECO:0000256" key="3">
    <source>
        <dbReference type="ARBA" id="ARBA00012452"/>
    </source>
</evidence>
<dbReference type="Pfam" id="PF02798">
    <property type="entry name" value="GST_N"/>
    <property type="match status" value="1"/>
</dbReference>
<dbReference type="SFLD" id="SFLDG01154">
    <property type="entry name" value="Main.5:_Phi-like"/>
    <property type="match status" value="1"/>
</dbReference>
<dbReference type="SUPFAM" id="SSF52833">
    <property type="entry name" value="Thioredoxin-like"/>
    <property type="match status" value="1"/>
</dbReference>
<dbReference type="GO" id="GO:0009635">
    <property type="term" value="P:response to herbicide"/>
    <property type="evidence" value="ECO:0007669"/>
    <property type="project" value="UniProtKB-ARBA"/>
</dbReference>
<dbReference type="InterPro" id="IPR010987">
    <property type="entry name" value="Glutathione-S-Trfase_C-like"/>
</dbReference>
<proteinExistence type="inferred from homology"/>
<evidence type="ECO:0000256" key="2">
    <source>
        <dbReference type="ARBA" id="ARBA00010128"/>
    </source>
</evidence>
<dbReference type="CDD" id="cd03187">
    <property type="entry name" value="GST_C_Phi"/>
    <property type="match status" value="1"/>
</dbReference>
<dbReference type="GO" id="GO:0005737">
    <property type="term" value="C:cytoplasm"/>
    <property type="evidence" value="ECO:0007669"/>
    <property type="project" value="TreeGrafter"/>
</dbReference>
<dbReference type="Gene3D" id="1.20.1050.10">
    <property type="match status" value="1"/>
</dbReference>
<dbReference type="SUPFAM" id="SSF47616">
    <property type="entry name" value="GST C-terminal domain-like"/>
    <property type="match status" value="1"/>
</dbReference>
<evidence type="ECO:0000313" key="9">
    <source>
        <dbReference type="Proteomes" id="UP001231189"/>
    </source>
</evidence>
<dbReference type="EC" id="2.5.1.18" evidence="3"/>
<comment type="similarity">
    <text evidence="2">Belongs to the GST superfamily. Phi family.</text>
</comment>
<dbReference type="InterPro" id="IPR004045">
    <property type="entry name" value="Glutathione_S-Trfase_N"/>
</dbReference>
<dbReference type="Proteomes" id="UP001231189">
    <property type="component" value="Unassembled WGS sequence"/>
</dbReference>
<dbReference type="Pfam" id="PF00043">
    <property type="entry name" value="GST_C"/>
    <property type="match status" value="1"/>
</dbReference>
<feature type="domain" description="GST C-terminal" evidence="7">
    <location>
        <begin position="92"/>
        <end position="222"/>
    </location>
</feature>
<evidence type="ECO:0000259" key="6">
    <source>
        <dbReference type="PROSITE" id="PS50404"/>
    </source>
</evidence>
<dbReference type="InterPro" id="IPR034347">
    <property type="entry name" value="GST_Phi_C"/>
</dbReference>
<dbReference type="InterPro" id="IPR036249">
    <property type="entry name" value="Thioredoxin-like_sf"/>
</dbReference>
<reference evidence="8" key="1">
    <citation type="submission" date="2023-07" db="EMBL/GenBank/DDBJ databases">
        <title>A chromosome-level genome assembly of Lolium multiflorum.</title>
        <authorList>
            <person name="Chen Y."/>
            <person name="Copetti D."/>
            <person name="Kolliker R."/>
            <person name="Studer B."/>
        </authorList>
    </citation>
    <scope>NUCLEOTIDE SEQUENCE</scope>
    <source>
        <strain evidence="8">02402/16</strain>
        <tissue evidence="8">Leaf</tissue>
    </source>
</reference>
<comment type="caution">
    <text evidence="8">The sequence shown here is derived from an EMBL/GenBank/DDBJ whole genome shotgun (WGS) entry which is preliminary data.</text>
</comment>
<comment type="catalytic activity">
    <reaction evidence="5">
        <text>RX + glutathione = an S-substituted glutathione + a halide anion + H(+)</text>
        <dbReference type="Rhea" id="RHEA:16437"/>
        <dbReference type="ChEBI" id="CHEBI:15378"/>
        <dbReference type="ChEBI" id="CHEBI:16042"/>
        <dbReference type="ChEBI" id="CHEBI:17792"/>
        <dbReference type="ChEBI" id="CHEBI:57925"/>
        <dbReference type="ChEBI" id="CHEBI:90779"/>
        <dbReference type="EC" id="2.5.1.18"/>
    </reaction>
</comment>
<dbReference type="InterPro" id="IPR036282">
    <property type="entry name" value="Glutathione-S-Trfase_C_sf"/>
</dbReference>
<evidence type="ECO:0000259" key="7">
    <source>
        <dbReference type="PROSITE" id="PS50405"/>
    </source>
</evidence>
<dbReference type="FunFam" id="1.20.1050.10:FF:000004">
    <property type="entry name" value="Glutathione S-transferase F2"/>
    <property type="match status" value="1"/>
</dbReference>
<feature type="domain" description="GST N-terminal" evidence="6">
    <location>
        <begin position="3"/>
        <end position="84"/>
    </location>
</feature>
<dbReference type="PROSITE" id="PS50404">
    <property type="entry name" value="GST_NTER"/>
    <property type="match status" value="1"/>
</dbReference>
<dbReference type="EMBL" id="JAUUTY010000004">
    <property type="protein sequence ID" value="KAK1653276.1"/>
    <property type="molecule type" value="Genomic_DNA"/>
</dbReference>
<dbReference type="AlphaFoldDB" id="A0AAD8SKV7"/>
<comment type="function">
    <text evidence="1">Conjugation of reduced glutathione to a wide number of exogenous and endogenous hydrophobic electrophiles.</text>
</comment>
<dbReference type="PROSITE" id="PS50405">
    <property type="entry name" value="GST_CTER"/>
    <property type="match status" value="1"/>
</dbReference>
<dbReference type="InterPro" id="IPR004046">
    <property type="entry name" value="GST_C"/>
</dbReference>
<accession>A0AAD8SKV7</accession>
<dbReference type="PANTHER" id="PTHR43900:SF5">
    <property type="entry name" value="GLUTATHIONE TRANSFERASE"/>
    <property type="match status" value="1"/>
</dbReference>
<evidence type="ECO:0000256" key="1">
    <source>
        <dbReference type="ARBA" id="ARBA00003701"/>
    </source>
</evidence>
<dbReference type="GO" id="GO:0043295">
    <property type="term" value="F:glutathione binding"/>
    <property type="evidence" value="ECO:0007669"/>
    <property type="project" value="TreeGrafter"/>
</dbReference>
<name>A0AAD8SKV7_LOLMU</name>
<dbReference type="SFLD" id="SFLDS00019">
    <property type="entry name" value="Glutathione_Transferase_(cytos"/>
    <property type="match status" value="1"/>
</dbReference>
<evidence type="ECO:0000313" key="8">
    <source>
        <dbReference type="EMBL" id="KAK1653276.1"/>
    </source>
</evidence>
<dbReference type="SFLD" id="SFLDG00358">
    <property type="entry name" value="Main_(cytGST)"/>
    <property type="match status" value="1"/>
</dbReference>
<sequence length="223" mass="25388">MAAGLQVFGQPASTDVARVLTCLFEKDLEFELVRIDTFKKEHKLPEFIKLRDPTGQVTFKHGDKTHVDSRAICRYLCTQFPEDGNRAIYGTGSLERASIEQWLQAEAQSFDGPSSQLVFHLAFAPQLNLTPDEAHIAENERKLQQMLSVYDEILAKNQYLAGDEFTLADLSHLPSSHYITSTQRGRKLFTSKKHVARWYDAISSRPSWQQVVKMQSEHPGTFE</sequence>
<evidence type="ECO:0000256" key="5">
    <source>
        <dbReference type="ARBA" id="ARBA00047960"/>
    </source>
</evidence>
<dbReference type="GO" id="GO:0006749">
    <property type="term" value="P:glutathione metabolic process"/>
    <property type="evidence" value="ECO:0007669"/>
    <property type="project" value="TreeGrafter"/>
</dbReference>
<dbReference type="PANTHER" id="PTHR43900">
    <property type="entry name" value="GLUTATHIONE S-TRANSFERASE RHO"/>
    <property type="match status" value="1"/>
</dbReference>
<dbReference type="FunFam" id="3.40.30.10:FF:000016">
    <property type="entry name" value="Glutathione S-transferase F2"/>
    <property type="match status" value="1"/>
</dbReference>
<gene>
    <name evidence="8" type="ORF">QYE76_071081</name>
</gene>
<keyword evidence="9" id="KW-1185">Reference proteome</keyword>
<dbReference type="InterPro" id="IPR040079">
    <property type="entry name" value="Glutathione_S-Trfase"/>
</dbReference>
<organism evidence="8 9">
    <name type="scientific">Lolium multiflorum</name>
    <name type="common">Italian ryegrass</name>
    <name type="synonym">Lolium perenne subsp. multiflorum</name>
    <dbReference type="NCBI Taxonomy" id="4521"/>
    <lineage>
        <taxon>Eukaryota</taxon>
        <taxon>Viridiplantae</taxon>
        <taxon>Streptophyta</taxon>
        <taxon>Embryophyta</taxon>
        <taxon>Tracheophyta</taxon>
        <taxon>Spermatophyta</taxon>
        <taxon>Magnoliopsida</taxon>
        <taxon>Liliopsida</taxon>
        <taxon>Poales</taxon>
        <taxon>Poaceae</taxon>
        <taxon>BOP clade</taxon>
        <taxon>Pooideae</taxon>
        <taxon>Poodae</taxon>
        <taxon>Poeae</taxon>
        <taxon>Poeae Chloroplast Group 2 (Poeae type)</taxon>
        <taxon>Loliodinae</taxon>
        <taxon>Loliinae</taxon>
        <taxon>Lolium</taxon>
    </lineage>
</organism>
<evidence type="ECO:0000256" key="4">
    <source>
        <dbReference type="ARBA" id="ARBA00022679"/>
    </source>
</evidence>
<dbReference type="GO" id="GO:0004364">
    <property type="term" value="F:glutathione transferase activity"/>
    <property type="evidence" value="ECO:0007669"/>
    <property type="project" value="UniProtKB-EC"/>
</dbReference>
<protein>
    <recommendedName>
        <fullName evidence="3">glutathione transferase</fullName>
        <ecNumber evidence="3">2.5.1.18</ecNumber>
    </recommendedName>
</protein>